<keyword evidence="3" id="KW-1185">Reference proteome</keyword>
<dbReference type="Proteomes" id="UP000674234">
    <property type="component" value="Unassembled WGS sequence"/>
</dbReference>
<protein>
    <recommendedName>
        <fullName evidence="4">Pectate lyase</fullName>
    </recommendedName>
</protein>
<comment type="caution">
    <text evidence="2">The sequence shown here is derived from an EMBL/GenBank/DDBJ whole genome shotgun (WGS) entry which is preliminary data.</text>
</comment>
<dbReference type="AlphaFoldDB" id="A0A940WIQ9"/>
<evidence type="ECO:0000313" key="3">
    <source>
        <dbReference type="Proteomes" id="UP000674234"/>
    </source>
</evidence>
<organism evidence="2 3">
    <name type="scientific">Microbispora oryzae</name>
    <dbReference type="NCBI Taxonomy" id="2806554"/>
    <lineage>
        <taxon>Bacteria</taxon>
        <taxon>Bacillati</taxon>
        <taxon>Actinomycetota</taxon>
        <taxon>Actinomycetes</taxon>
        <taxon>Streptosporangiales</taxon>
        <taxon>Streptosporangiaceae</taxon>
        <taxon>Microbispora</taxon>
    </lineage>
</organism>
<feature type="chain" id="PRO_5037727833" description="Pectate lyase" evidence="1">
    <location>
        <begin position="29"/>
        <end position="106"/>
    </location>
</feature>
<sequence length="106" mass="11424">MVLRIWRPAFAVLAILAFGSLQQGQASADAKGSHGGSWTVRNHGTVTVTAGNGSNNQNEPRVFSPTNNQGVQIVSANSRNTANMTGFCRKSARVCKINENLWFPVH</sequence>
<evidence type="ECO:0000313" key="2">
    <source>
        <dbReference type="EMBL" id="MBP2706474.1"/>
    </source>
</evidence>
<feature type="signal peptide" evidence="1">
    <location>
        <begin position="1"/>
        <end position="28"/>
    </location>
</feature>
<keyword evidence="1" id="KW-0732">Signal</keyword>
<accession>A0A940WIQ9</accession>
<proteinExistence type="predicted"/>
<evidence type="ECO:0000256" key="1">
    <source>
        <dbReference type="SAM" id="SignalP"/>
    </source>
</evidence>
<name>A0A940WIQ9_9ACTN</name>
<evidence type="ECO:0008006" key="4">
    <source>
        <dbReference type="Google" id="ProtNLM"/>
    </source>
</evidence>
<dbReference type="RefSeq" id="WP_210157756.1">
    <property type="nucleotide sequence ID" value="NZ_JAFCNB010000012.1"/>
</dbReference>
<reference evidence="2" key="1">
    <citation type="submission" date="2021-02" db="EMBL/GenBank/DDBJ databases">
        <title>Draft genome sequence of Microbispora sp. RL4-1S isolated from rice leaves in Thailand.</title>
        <authorList>
            <person name="Muangham S."/>
            <person name="Duangmal K."/>
        </authorList>
    </citation>
    <scope>NUCLEOTIDE SEQUENCE</scope>
    <source>
        <strain evidence="2">RL4-1S</strain>
    </source>
</reference>
<dbReference type="EMBL" id="JAFCNB010000012">
    <property type="protein sequence ID" value="MBP2706474.1"/>
    <property type="molecule type" value="Genomic_DNA"/>
</dbReference>
<gene>
    <name evidence="2" type="ORF">JOL79_21935</name>
</gene>